<dbReference type="AlphaFoldDB" id="A0A1Y0D1T0"/>
<organism evidence="4 5">
    <name type="scientific">Oceanisphaera profunda</name>
    <dbReference type="NCBI Taxonomy" id="1416627"/>
    <lineage>
        <taxon>Bacteria</taxon>
        <taxon>Pseudomonadati</taxon>
        <taxon>Pseudomonadota</taxon>
        <taxon>Gammaproteobacteria</taxon>
        <taxon>Aeromonadales</taxon>
        <taxon>Aeromonadaceae</taxon>
        <taxon>Oceanisphaera</taxon>
    </lineage>
</organism>
<dbReference type="EMBL" id="CP021377">
    <property type="protein sequence ID" value="ART81482.1"/>
    <property type="molecule type" value="Genomic_DNA"/>
</dbReference>
<dbReference type="InterPro" id="IPR006143">
    <property type="entry name" value="RND_pump_MFP"/>
</dbReference>
<dbReference type="RefSeq" id="WP_087034565.1">
    <property type="nucleotide sequence ID" value="NZ_CP021377.1"/>
</dbReference>
<dbReference type="PANTHER" id="PTHR30469:SF29">
    <property type="entry name" value="BLR2860 PROTEIN"/>
    <property type="match status" value="1"/>
</dbReference>
<evidence type="ECO:0000256" key="2">
    <source>
        <dbReference type="SAM" id="MobiDB-lite"/>
    </source>
</evidence>
<keyword evidence="5" id="KW-1185">Reference proteome</keyword>
<feature type="domain" description="Multidrug resistance protein MdtA-like barrel-sandwich hybrid" evidence="3">
    <location>
        <begin position="84"/>
        <end position="209"/>
    </location>
</feature>
<proteinExistence type="inferred from homology"/>
<dbReference type="Gene3D" id="2.40.50.100">
    <property type="match status" value="1"/>
</dbReference>
<dbReference type="SUPFAM" id="SSF111369">
    <property type="entry name" value="HlyD-like secretion proteins"/>
    <property type="match status" value="1"/>
</dbReference>
<protein>
    <recommendedName>
        <fullName evidence="3">Multidrug resistance protein MdtA-like barrel-sandwich hybrid domain-containing protein</fullName>
    </recommendedName>
</protein>
<dbReference type="PANTHER" id="PTHR30469">
    <property type="entry name" value="MULTIDRUG RESISTANCE PROTEIN MDTA"/>
    <property type="match status" value="1"/>
</dbReference>
<accession>A0A1Y0D1T0</accession>
<dbReference type="Gene3D" id="2.40.30.170">
    <property type="match status" value="1"/>
</dbReference>
<dbReference type="Proteomes" id="UP000243937">
    <property type="component" value="Chromosome"/>
</dbReference>
<name>A0A1Y0D1T0_9GAMM</name>
<dbReference type="GO" id="GO:1990281">
    <property type="term" value="C:efflux pump complex"/>
    <property type="evidence" value="ECO:0007669"/>
    <property type="project" value="TreeGrafter"/>
</dbReference>
<reference evidence="4 5" key="1">
    <citation type="journal article" date="2014" name="Int. J. Syst. Evol. Microbiol.">
        <title>Oceanisphaera profunda sp. nov., a marine bacterium isolated from deep-sea sediment, and emended description of the genus Oceanisphaera.</title>
        <authorList>
            <person name="Xu Z."/>
            <person name="Zhang X.Y."/>
            <person name="Su H.N."/>
            <person name="Yu Z.C."/>
            <person name="Liu C."/>
            <person name="Li H."/>
            <person name="Chen X.L."/>
            <person name="Song X.Y."/>
            <person name="Xie B.B."/>
            <person name="Qin Q.L."/>
            <person name="Zhou B.C."/>
            <person name="Shi M."/>
            <person name="Huang Y."/>
            <person name="Zhang Y.Z."/>
        </authorList>
    </citation>
    <scope>NUCLEOTIDE SEQUENCE [LARGE SCALE GENOMIC DNA]</scope>
    <source>
        <strain evidence="4 5">SM1222</strain>
    </source>
</reference>
<dbReference type="KEGG" id="opf:CBP31_01565"/>
<dbReference type="Pfam" id="PF25917">
    <property type="entry name" value="BSH_RND"/>
    <property type="match status" value="1"/>
</dbReference>
<evidence type="ECO:0000313" key="4">
    <source>
        <dbReference type="EMBL" id="ART81482.1"/>
    </source>
</evidence>
<evidence type="ECO:0000313" key="5">
    <source>
        <dbReference type="Proteomes" id="UP000243937"/>
    </source>
</evidence>
<dbReference type="GO" id="GO:0015562">
    <property type="term" value="F:efflux transmembrane transporter activity"/>
    <property type="evidence" value="ECO:0007669"/>
    <property type="project" value="TreeGrafter"/>
</dbReference>
<evidence type="ECO:0000256" key="1">
    <source>
        <dbReference type="ARBA" id="ARBA00009477"/>
    </source>
</evidence>
<gene>
    <name evidence="4" type="ORF">CBP31_01565</name>
</gene>
<evidence type="ECO:0000259" key="3">
    <source>
        <dbReference type="Pfam" id="PF25917"/>
    </source>
</evidence>
<dbReference type="Gene3D" id="1.10.287.470">
    <property type="entry name" value="Helix hairpin bin"/>
    <property type="match status" value="1"/>
</dbReference>
<sequence length="407" mass="44333">MVATRATLWLARYKKLSWLILVLMLLAFWLWRGELYQAQSQAPDEQRALQQTTAKLFFVEASDFKAEPYQAEVLLQGKLAPIHSVNLRAQVSGTVLTRPELGQRVAKNDALITVSDDGRRVQLEQAQADLALRQAQVSAGARLRAKQHISETDYLSLKAAAVSAKAAVANAKLAVSHSEIVAPFAGQVDSLPVEQGGFVQVGDELLTLVDVSRLKLTAHVPQQAVLKLNTGLPVRAVLLDGRELNGKLDFIAQAADDQTRSFALEAKLDNPHGWRVAGASVGLHIQLPKQDAIRLSPALLALNKQSQLGVYLLDEQDRMQWQQVTLLSITTEQAWVSGLPSSVRLVTRGADFVAAGTVVNVRMAESALPEAKPIETKPTEIKPAETIPLEQSGEPALSEFKPAEPRP</sequence>
<dbReference type="OrthoDB" id="9806939at2"/>
<feature type="compositionally biased region" description="Basic and acidic residues" evidence="2">
    <location>
        <begin position="372"/>
        <end position="383"/>
    </location>
</feature>
<dbReference type="InterPro" id="IPR058625">
    <property type="entry name" value="MdtA-like_BSH"/>
</dbReference>
<dbReference type="NCBIfam" id="TIGR01730">
    <property type="entry name" value="RND_mfp"/>
    <property type="match status" value="1"/>
</dbReference>
<comment type="similarity">
    <text evidence="1">Belongs to the membrane fusion protein (MFP) (TC 8.A.1) family.</text>
</comment>
<feature type="region of interest" description="Disordered" evidence="2">
    <location>
        <begin position="370"/>
        <end position="407"/>
    </location>
</feature>